<evidence type="ECO:0000313" key="3">
    <source>
        <dbReference type="Proteomes" id="UP000008144"/>
    </source>
</evidence>
<dbReference type="InterPro" id="IPR029071">
    <property type="entry name" value="Ubiquitin-like_domsf"/>
</dbReference>
<evidence type="ECO:0000313" key="2">
    <source>
        <dbReference type="Ensembl" id="ENSCINP00000035268.1"/>
    </source>
</evidence>
<feature type="compositionally biased region" description="Basic and acidic residues" evidence="1">
    <location>
        <begin position="35"/>
        <end position="62"/>
    </location>
</feature>
<dbReference type="InParanoid" id="H2Y034"/>
<sequence length="141" mass="16220">MKAKRPQVSTKKRKVKNNLTCVFAETPVQTRRISKCKEVNDEKRETKKNSDVSAKSDSKEKSPERIIFKANLGSLPYQGVFRLDDDIRYLKTFIHVISGIPPSRQSYFGDENDKKVAKRRKVRKLRELGFNGGDIIHLAVK</sequence>
<dbReference type="EMBL" id="EAAA01001608">
    <property type="status" value="NOT_ANNOTATED_CDS"/>
    <property type="molecule type" value="Genomic_DNA"/>
</dbReference>
<reference evidence="2" key="3">
    <citation type="submission" date="2025-08" db="UniProtKB">
        <authorList>
            <consortium name="Ensembl"/>
        </authorList>
    </citation>
    <scope>IDENTIFICATION</scope>
</reference>
<keyword evidence="3" id="KW-1185">Reference proteome</keyword>
<dbReference type="AlphaFoldDB" id="H2Y034"/>
<dbReference type="HOGENOM" id="CLU_1824630_0_0_1"/>
<protein>
    <recommendedName>
        <fullName evidence="4">Ubiquitin-like domain-containing protein</fullName>
    </recommendedName>
</protein>
<proteinExistence type="predicted"/>
<reference evidence="2" key="2">
    <citation type="journal article" date="2008" name="Genome Biol.">
        <title>Improved genome assembly and evidence-based global gene model set for the chordate Ciona intestinalis: new insight into intron and operon populations.</title>
        <authorList>
            <person name="Satou Y."/>
            <person name="Mineta K."/>
            <person name="Ogasawara M."/>
            <person name="Sasakura Y."/>
            <person name="Shoguchi E."/>
            <person name="Ueno K."/>
            <person name="Yamada L."/>
            <person name="Matsumoto J."/>
            <person name="Wasserscheid J."/>
            <person name="Dewar K."/>
            <person name="Wiley G.B."/>
            <person name="Macmil S.L."/>
            <person name="Roe B.A."/>
            <person name="Zeller R.W."/>
            <person name="Hastings K.E."/>
            <person name="Lemaire P."/>
            <person name="Lindquist E."/>
            <person name="Endo T."/>
            <person name="Hotta K."/>
            <person name="Inaba K."/>
        </authorList>
    </citation>
    <scope>NUCLEOTIDE SEQUENCE [LARGE SCALE GENOMIC DNA]</scope>
    <source>
        <strain evidence="2">wild type</strain>
    </source>
</reference>
<evidence type="ECO:0008006" key="4">
    <source>
        <dbReference type="Google" id="ProtNLM"/>
    </source>
</evidence>
<dbReference type="Ensembl" id="ENSCINT00000031563.1">
    <property type="protein sequence ID" value="ENSCINP00000035268.1"/>
    <property type="gene ID" value="ENSCING00000024272.1"/>
</dbReference>
<dbReference type="Proteomes" id="UP000008144">
    <property type="component" value="Chromosome 2"/>
</dbReference>
<name>H2Y034_CIOIN</name>
<reference evidence="3" key="1">
    <citation type="journal article" date="2002" name="Science">
        <title>The draft genome of Ciona intestinalis: insights into chordate and vertebrate origins.</title>
        <authorList>
            <person name="Dehal P."/>
            <person name="Satou Y."/>
            <person name="Campbell R.K."/>
            <person name="Chapman J."/>
            <person name="Degnan B."/>
            <person name="De Tomaso A."/>
            <person name="Davidson B."/>
            <person name="Di Gregorio A."/>
            <person name="Gelpke M."/>
            <person name="Goodstein D.M."/>
            <person name="Harafuji N."/>
            <person name="Hastings K.E."/>
            <person name="Ho I."/>
            <person name="Hotta K."/>
            <person name="Huang W."/>
            <person name="Kawashima T."/>
            <person name="Lemaire P."/>
            <person name="Martinez D."/>
            <person name="Meinertzhagen I.A."/>
            <person name="Necula S."/>
            <person name="Nonaka M."/>
            <person name="Putnam N."/>
            <person name="Rash S."/>
            <person name="Saiga H."/>
            <person name="Satake M."/>
            <person name="Terry A."/>
            <person name="Yamada L."/>
            <person name="Wang H.G."/>
            <person name="Awazu S."/>
            <person name="Azumi K."/>
            <person name="Boore J."/>
            <person name="Branno M."/>
            <person name="Chin-Bow S."/>
            <person name="DeSantis R."/>
            <person name="Doyle S."/>
            <person name="Francino P."/>
            <person name="Keys D.N."/>
            <person name="Haga S."/>
            <person name="Hayashi H."/>
            <person name="Hino K."/>
            <person name="Imai K.S."/>
            <person name="Inaba K."/>
            <person name="Kano S."/>
            <person name="Kobayashi K."/>
            <person name="Kobayashi M."/>
            <person name="Lee B.I."/>
            <person name="Makabe K.W."/>
            <person name="Manohar C."/>
            <person name="Matassi G."/>
            <person name="Medina M."/>
            <person name="Mochizuki Y."/>
            <person name="Mount S."/>
            <person name="Morishita T."/>
            <person name="Miura S."/>
            <person name="Nakayama A."/>
            <person name="Nishizaka S."/>
            <person name="Nomoto H."/>
            <person name="Ohta F."/>
            <person name="Oishi K."/>
            <person name="Rigoutsos I."/>
            <person name="Sano M."/>
            <person name="Sasaki A."/>
            <person name="Sasakura Y."/>
            <person name="Shoguchi E."/>
            <person name="Shin-i T."/>
            <person name="Spagnuolo A."/>
            <person name="Stainier D."/>
            <person name="Suzuki M.M."/>
            <person name="Tassy O."/>
            <person name="Takatori N."/>
            <person name="Tokuoka M."/>
            <person name="Yagi K."/>
            <person name="Yoshizaki F."/>
            <person name="Wada S."/>
            <person name="Zhang C."/>
            <person name="Hyatt P.D."/>
            <person name="Larimer F."/>
            <person name="Detter C."/>
            <person name="Doggett N."/>
            <person name="Glavina T."/>
            <person name="Hawkins T."/>
            <person name="Richardson P."/>
            <person name="Lucas S."/>
            <person name="Kohara Y."/>
            <person name="Levine M."/>
            <person name="Satoh N."/>
            <person name="Rokhsar D.S."/>
        </authorList>
    </citation>
    <scope>NUCLEOTIDE SEQUENCE [LARGE SCALE GENOMIC DNA]</scope>
</reference>
<feature type="region of interest" description="Disordered" evidence="1">
    <location>
        <begin position="33"/>
        <end position="62"/>
    </location>
</feature>
<organism evidence="2 3">
    <name type="scientific">Ciona intestinalis</name>
    <name type="common">Transparent sea squirt</name>
    <name type="synonym">Ascidia intestinalis</name>
    <dbReference type="NCBI Taxonomy" id="7719"/>
    <lineage>
        <taxon>Eukaryota</taxon>
        <taxon>Metazoa</taxon>
        <taxon>Chordata</taxon>
        <taxon>Tunicata</taxon>
        <taxon>Ascidiacea</taxon>
        <taxon>Phlebobranchia</taxon>
        <taxon>Cionidae</taxon>
        <taxon>Ciona</taxon>
    </lineage>
</organism>
<evidence type="ECO:0000256" key="1">
    <source>
        <dbReference type="SAM" id="MobiDB-lite"/>
    </source>
</evidence>
<reference evidence="2" key="4">
    <citation type="submission" date="2025-09" db="UniProtKB">
        <authorList>
            <consortium name="Ensembl"/>
        </authorList>
    </citation>
    <scope>IDENTIFICATION</scope>
</reference>
<accession>H2Y034</accession>
<dbReference type="SUPFAM" id="SSF54236">
    <property type="entry name" value="Ubiquitin-like"/>
    <property type="match status" value="1"/>
</dbReference>